<sequence>MPGGSISDDVTDPAPETVSVEIPRIERVHDLLASISLDEFDPAVDLLPIERTDRFAALEEAVNLFARQLDLTVRDHRGTIRELEASRAELVEQLNTIEEQRAAIRTLSTPVVELWDDVLALPIVGLVDARRADDMIGELLQRVTQTRARCVIIDVTGVELVDTATAGHFLRLVATTRLVGTFCVITGISPRIAAAMTELGVDMAGTPTLATLKDGLKACFAHLGRGAAATKAT</sequence>
<dbReference type="PANTHER" id="PTHR33745:SF3">
    <property type="entry name" value="RSBT CO-ANTAGONIST PROTEIN RSBRC"/>
    <property type="match status" value="1"/>
</dbReference>
<evidence type="ECO:0000256" key="2">
    <source>
        <dbReference type="SAM" id="Coils"/>
    </source>
</evidence>
<dbReference type="PROSITE" id="PS50801">
    <property type="entry name" value="STAS"/>
    <property type="match status" value="1"/>
</dbReference>
<dbReference type="CDD" id="cd07041">
    <property type="entry name" value="STAS_RsbR_RsbS_like"/>
    <property type="match status" value="1"/>
</dbReference>
<dbReference type="Proteomes" id="UP001139031">
    <property type="component" value="Unassembled WGS sequence"/>
</dbReference>
<accession>A0ABS7TIZ7</accession>
<evidence type="ECO:0000313" key="5">
    <source>
        <dbReference type="Proteomes" id="UP001139031"/>
    </source>
</evidence>
<gene>
    <name evidence="4" type="ORF">K7C98_02950</name>
</gene>
<evidence type="ECO:0000256" key="1">
    <source>
        <dbReference type="ARBA" id="ARBA00022553"/>
    </source>
</evidence>
<proteinExistence type="predicted"/>
<dbReference type="Pfam" id="PF01740">
    <property type="entry name" value="STAS"/>
    <property type="match status" value="1"/>
</dbReference>
<dbReference type="SUPFAM" id="SSF52091">
    <property type="entry name" value="SpoIIaa-like"/>
    <property type="match status" value="1"/>
</dbReference>
<dbReference type="InterPro" id="IPR002645">
    <property type="entry name" value="STAS_dom"/>
</dbReference>
<evidence type="ECO:0000259" key="3">
    <source>
        <dbReference type="PROSITE" id="PS50801"/>
    </source>
</evidence>
<comment type="caution">
    <text evidence="4">The sequence shown here is derived from an EMBL/GenBank/DDBJ whole genome shotgun (WGS) entry which is preliminary data.</text>
</comment>
<dbReference type="InterPro" id="IPR051932">
    <property type="entry name" value="Bact_StressResp_Reg"/>
</dbReference>
<dbReference type="Gene3D" id="3.30.750.24">
    <property type="entry name" value="STAS domain"/>
    <property type="match status" value="1"/>
</dbReference>
<keyword evidence="5" id="KW-1185">Reference proteome</keyword>
<evidence type="ECO:0000313" key="4">
    <source>
        <dbReference type="EMBL" id="MBZ5708201.1"/>
    </source>
</evidence>
<dbReference type="RefSeq" id="WP_224189954.1">
    <property type="nucleotide sequence ID" value="NZ_JAIRAU010000001.1"/>
</dbReference>
<dbReference type="PANTHER" id="PTHR33745">
    <property type="entry name" value="RSBT ANTAGONIST PROTEIN RSBS-RELATED"/>
    <property type="match status" value="1"/>
</dbReference>
<name>A0ABS7TIZ7_9BACT</name>
<feature type="coiled-coil region" evidence="2">
    <location>
        <begin position="73"/>
        <end position="107"/>
    </location>
</feature>
<protein>
    <submittedName>
        <fullName evidence="4">STAS domain-containing protein</fullName>
    </submittedName>
</protein>
<keyword evidence="1" id="KW-0597">Phosphoprotein</keyword>
<organism evidence="4 5">
    <name type="scientific">Nannocystis pusilla</name>
    <dbReference type="NCBI Taxonomy" id="889268"/>
    <lineage>
        <taxon>Bacteria</taxon>
        <taxon>Pseudomonadati</taxon>
        <taxon>Myxococcota</taxon>
        <taxon>Polyangia</taxon>
        <taxon>Nannocystales</taxon>
        <taxon>Nannocystaceae</taxon>
        <taxon>Nannocystis</taxon>
    </lineage>
</organism>
<reference evidence="4" key="1">
    <citation type="submission" date="2021-08" db="EMBL/GenBank/DDBJ databases">
        <authorList>
            <person name="Stevens D.C."/>
        </authorList>
    </citation>
    <scope>NUCLEOTIDE SEQUENCE</scope>
    <source>
        <strain evidence="4">DSM 53165</strain>
    </source>
</reference>
<keyword evidence="2" id="KW-0175">Coiled coil</keyword>
<dbReference type="InterPro" id="IPR036513">
    <property type="entry name" value="STAS_dom_sf"/>
</dbReference>
<dbReference type="EMBL" id="JAIRAU010000001">
    <property type="protein sequence ID" value="MBZ5708201.1"/>
    <property type="molecule type" value="Genomic_DNA"/>
</dbReference>
<feature type="domain" description="STAS" evidence="3">
    <location>
        <begin position="108"/>
        <end position="219"/>
    </location>
</feature>